<reference evidence="1" key="1">
    <citation type="journal article" date="2021" name="Proc. Natl. Acad. Sci. U.S.A.">
        <title>A Catalog of Tens of Thousands of Viruses from Human Metagenomes Reveals Hidden Associations with Chronic Diseases.</title>
        <authorList>
            <person name="Tisza M.J."/>
            <person name="Buck C.B."/>
        </authorList>
    </citation>
    <scope>NUCLEOTIDE SEQUENCE</scope>
    <source>
        <strain evidence="1">CtvBz3</strain>
    </source>
</reference>
<evidence type="ECO:0000313" key="1">
    <source>
        <dbReference type="EMBL" id="DAF86925.1"/>
    </source>
</evidence>
<protein>
    <submittedName>
        <fullName evidence="1">Uncharacterized protein</fullName>
    </submittedName>
</protein>
<dbReference type="EMBL" id="BK015955">
    <property type="protein sequence ID" value="DAF86925.1"/>
    <property type="molecule type" value="Genomic_DNA"/>
</dbReference>
<sequence length="29" mass="3285">MRNSRCDLLSNCHCLFPCPVAVLLPGRLR</sequence>
<organism evidence="1">
    <name type="scientific">Siphoviridae sp. ctvBz3</name>
    <dbReference type="NCBI Taxonomy" id="2825720"/>
    <lineage>
        <taxon>Viruses</taxon>
        <taxon>Duplodnaviria</taxon>
        <taxon>Heunggongvirae</taxon>
        <taxon>Uroviricota</taxon>
        <taxon>Caudoviricetes</taxon>
    </lineage>
</organism>
<name>A0A8S5TXI0_9CAUD</name>
<accession>A0A8S5TXI0</accession>
<proteinExistence type="predicted"/>